<evidence type="ECO:0000256" key="3">
    <source>
        <dbReference type="ARBA" id="ARBA00016337"/>
    </source>
</evidence>
<evidence type="ECO:0000256" key="9">
    <source>
        <dbReference type="ARBA" id="ARBA00031306"/>
    </source>
</evidence>
<evidence type="ECO:0000256" key="2">
    <source>
        <dbReference type="ARBA" id="ARBA00011955"/>
    </source>
</evidence>
<accession>A0A366HMM8</accession>
<evidence type="ECO:0000256" key="7">
    <source>
        <dbReference type="ARBA" id="ARBA00022827"/>
    </source>
</evidence>
<evidence type="ECO:0000256" key="5">
    <source>
        <dbReference type="ARBA" id="ARBA00022679"/>
    </source>
</evidence>
<keyword evidence="5" id="KW-0808">Transferase</keyword>
<keyword evidence="6" id="KW-0479">Metal-binding</keyword>
<keyword evidence="8" id="KW-0460">Magnesium</keyword>
<dbReference type="GO" id="GO:0046872">
    <property type="term" value="F:metal ion binding"/>
    <property type="evidence" value="ECO:0007669"/>
    <property type="project" value="UniProtKB-KW"/>
</dbReference>
<dbReference type="AlphaFoldDB" id="A0A366HMM8"/>
<keyword evidence="11" id="KW-0449">Lipoprotein</keyword>
<proteinExistence type="predicted"/>
<keyword evidence="4" id="KW-0285">Flavoprotein</keyword>
<evidence type="ECO:0000256" key="10">
    <source>
        <dbReference type="ARBA" id="ARBA00048540"/>
    </source>
</evidence>
<dbReference type="PANTHER" id="PTHR30040">
    <property type="entry name" value="THIAMINE BIOSYNTHESIS LIPOPROTEIN APBE"/>
    <property type="match status" value="1"/>
</dbReference>
<evidence type="ECO:0000256" key="8">
    <source>
        <dbReference type="ARBA" id="ARBA00022842"/>
    </source>
</evidence>
<dbReference type="EMBL" id="QNRR01000004">
    <property type="protein sequence ID" value="RBP44408.1"/>
    <property type="molecule type" value="Genomic_DNA"/>
</dbReference>
<evidence type="ECO:0000256" key="1">
    <source>
        <dbReference type="ARBA" id="ARBA00001946"/>
    </source>
</evidence>
<evidence type="ECO:0000256" key="4">
    <source>
        <dbReference type="ARBA" id="ARBA00022630"/>
    </source>
</evidence>
<name>A0A366HMM8_9BACT</name>
<dbReference type="GO" id="GO:0016740">
    <property type="term" value="F:transferase activity"/>
    <property type="evidence" value="ECO:0007669"/>
    <property type="project" value="UniProtKB-KW"/>
</dbReference>
<protein>
    <recommendedName>
        <fullName evidence="3">FAD:protein FMN transferase</fullName>
        <ecNumber evidence="2">2.7.1.180</ecNumber>
    </recommendedName>
    <alternativeName>
        <fullName evidence="9">Flavin transferase</fullName>
    </alternativeName>
</protein>
<dbReference type="Gene3D" id="3.10.520.10">
    <property type="entry name" value="ApbE-like domains"/>
    <property type="match status" value="1"/>
</dbReference>
<dbReference type="Proteomes" id="UP000253426">
    <property type="component" value="Unassembled WGS sequence"/>
</dbReference>
<organism evidence="11 12">
    <name type="scientific">Roseimicrobium gellanilyticum</name>
    <dbReference type="NCBI Taxonomy" id="748857"/>
    <lineage>
        <taxon>Bacteria</taxon>
        <taxon>Pseudomonadati</taxon>
        <taxon>Verrucomicrobiota</taxon>
        <taxon>Verrucomicrobiia</taxon>
        <taxon>Verrucomicrobiales</taxon>
        <taxon>Verrucomicrobiaceae</taxon>
        <taxon>Roseimicrobium</taxon>
    </lineage>
</organism>
<dbReference type="RefSeq" id="WP_113958816.1">
    <property type="nucleotide sequence ID" value="NZ_QNRR01000004.1"/>
</dbReference>
<evidence type="ECO:0000256" key="6">
    <source>
        <dbReference type="ARBA" id="ARBA00022723"/>
    </source>
</evidence>
<sequence length="280" mass="30453">MSAIKRCRPLLGTFVEISLSDPDLPERDLEDMADLAFGRIARVQSLMSFHDPSSELSRLNACGHLHPLPVNEWTHEVIGEAVRLSRVSEGIFDIASPADEAMAGKGNFRDIVMHRDGRVSFRRQLSLDLSVISRGYAVDKAADLLAAQNVRQATINAGGDIRFVGSRPSNLSIGAPVASQQVQLHAQVTGPAVATTSACISNRRHHWKKVSDILHPRTQKPMKSNVSVSVFANTCVQADALAWVVLLDEPQSWQSLLAKEKASAVFVTAKGEMVRFPAAA</sequence>
<evidence type="ECO:0000313" key="12">
    <source>
        <dbReference type="Proteomes" id="UP000253426"/>
    </source>
</evidence>
<reference evidence="11 12" key="1">
    <citation type="submission" date="2018-06" db="EMBL/GenBank/DDBJ databases">
        <title>Genomic Encyclopedia of Type Strains, Phase IV (KMG-IV): sequencing the most valuable type-strain genomes for metagenomic binning, comparative biology and taxonomic classification.</title>
        <authorList>
            <person name="Goeker M."/>
        </authorList>
    </citation>
    <scope>NUCLEOTIDE SEQUENCE [LARGE SCALE GENOMIC DNA]</scope>
    <source>
        <strain evidence="11 12">DSM 25532</strain>
    </source>
</reference>
<dbReference type="OrthoDB" id="9778595at2"/>
<comment type="cofactor">
    <cofactor evidence="1">
        <name>Mg(2+)</name>
        <dbReference type="ChEBI" id="CHEBI:18420"/>
    </cofactor>
</comment>
<dbReference type="EC" id="2.7.1.180" evidence="2"/>
<dbReference type="Pfam" id="PF02424">
    <property type="entry name" value="ApbE"/>
    <property type="match status" value="1"/>
</dbReference>
<dbReference type="SUPFAM" id="SSF143631">
    <property type="entry name" value="ApbE-like"/>
    <property type="match status" value="1"/>
</dbReference>
<comment type="catalytic activity">
    <reaction evidence="10">
        <text>L-threonyl-[protein] + FAD = FMN-L-threonyl-[protein] + AMP + H(+)</text>
        <dbReference type="Rhea" id="RHEA:36847"/>
        <dbReference type="Rhea" id="RHEA-COMP:11060"/>
        <dbReference type="Rhea" id="RHEA-COMP:11061"/>
        <dbReference type="ChEBI" id="CHEBI:15378"/>
        <dbReference type="ChEBI" id="CHEBI:30013"/>
        <dbReference type="ChEBI" id="CHEBI:57692"/>
        <dbReference type="ChEBI" id="CHEBI:74257"/>
        <dbReference type="ChEBI" id="CHEBI:456215"/>
        <dbReference type="EC" id="2.7.1.180"/>
    </reaction>
</comment>
<comment type="caution">
    <text evidence="11">The sequence shown here is derived from an EMBL/GenBank/DDBJ whole genome shotgun (WGS) entry which is preliminary data.</text>
</comment>
<dbReference type="PANTHER" id="PTHR30040:SF2">
    <property type="entry name" value="FAD:PROTEIN FMN TRANSFERASE"/>
    <property type="match status" value="1"/>
</dbReference>
<evidence type="ECO:0000313" key="11">
    <source>
        <dbReference type="EMBL" id="RBP44408.1"/>
    </source>
</evidence>
<dbReference type="InterPro" id="IPR003374">
    <property type="entry name" value="ApbE-like_sf"/>
</dbReference>
<dbReference type="InterPro" id="IPR024932">
    <property type="entry name" value="ApbE"/>
</dbReference>
<gene>
    <name evidence="11" type="ORF">DES53_104228</name>
</gene>
<keyword evidence="7" id="KW-0274">FAD</keyword>
<keyword evidence="12" id="KW-1185">Reference proteome</keyword>